<dbReference type="GO" id="GO:0045202">
    <property type="term" value="C:synapse"/>
    <property type="evidence" value="ECO:0007669"/>
    <property type="project" value="TreeGrafter"/>
</dbReference>
<dbReference type="InterPro" id="IPR029021">
    <property type="entry name" value="Prot-tyrosine_phosphatase-like"/>
</dbReference>
<dbReference type="PROSITE" id="PS00383">
    <property type="entry name" value="TYR_PHOSPHATASE_1"/>
    <property type="match status" value="1"/>
</dbReference>
<accession>A0A5E4MSZ3</accession>
<keyword evidence="3 10" id="KW-0732">Signal</keyword>
<feature type="chain" id="PRO_5022847301" evidence="10">
    <location>
        <begin position="23"/>
        <end position="937"/>
    </location>
</feature>
<dbReference type="FunFam" id="3.90.190.10:FF:000017">
    <property type="entry name" value="receptor-type tyrosine-protein phosphatase-like N isoform X2"/>
    <property type="match status" value="1"/>
</dbReference>
<dbReference type="InterPro" id="IPR000242">
    <property type="entry name" value="PTP_cat"/>
</dbReference>
<reference evidence="13 14" key="1">
    <citation type="submission" date="2019-08" db="EMBL/GenBank/DDBJ databases">
        <authorList>
            <person name="Alioto T."/>
            <person name="Alioto T."/>
            <person name="Gomez Garrido J."/>
        </authorList>
    </citation>
    <scope>NUCLEOTIDE SEQUENCE [LARGE SCALE GENOMIC DNA]</scope>
</reference>
<dbReference type="GO" id="GO:0004725">
    <property type="term" value="F:protein tyrosine phosphatase activity"/>
    <property type="evidence" value="ECO:0007669"/>
    <property type="project" value="InterPro"/>
</dbReference>
<dbReference type="Pfam" id="PF00102">
    <property type="entry name" value="Y_phosphatase"/>
    <property type="match status" value="1"/>
</dbReference>
<evidence type="ECO:0000256" key="9">
    <source>
        <dbReference type="SAM" id="Phobius"/>
    </source>
</evidence>
<dbReference type="InterPro" id="IPR003595">
    <property type="entry name" value="Tyr_Pase_cat"/>
</dbReference>
<feature type="signal peptide" evidence="10">
    <location>
        <begin position="1"/>
        <end position="22"/>
    </location>
</feature>
<dbReference type="InterPro" id="IPR000387">
    <property type="entry name" value="Tyr_Pase_dom"/>
</dbReference>
<keyword evidence="4 9" id="KW-1133">Transmembrane helix</keyword>
<organism evidence="13 14">
    <name type="scientific">Cinara cedri</name>
    <dbReference type="NCBI Taxonomy" id="506608"/>
    <lineage>
        <taxon>Eukaryota</taxon>
        <taxon>Metazoa</taxon>
        <taxon>Ecdysozoa</taxon>
        <taxon>Arthropoda</taxon>
        <taxon>Hexapoda</taxon>
        <taxon>Insecta</taxon>
        <taxon>Pterygota</taxon>
        <taxon>Neoptera</taxon>
        <taxon>Paraneoptera</taxon>
        <taxon>Hemiptera</taxon>
        <taxon>Sternorrhyncha</taxon>
        <taxon>Aphidomorpha</taxon>
        <taxon>Aphidoidea</taxon>
        <taxon>Aphididae</taxon>
        <taxon>Lachninae</taxon>
        <taxon>Cinara</taxon>
    </lineage>
</organism>
<evidence type="ECO:0000313" key="14">
    <source>
        <dbReference type="Proteomes" id="UP000325440"/>
    </source>
</evidence>
<evidence type="ECO:0000256" key="4">
    <source>
        <dbReference type="ARBA" id="ARBA00022989"/>
    </source>
</evidence>
<evidence type="ECO:0000259" key="12">
    <source>
        <dbReference type="PROSITE" id="PS50056"/>
    </source>
</evidence>
<dbReference type="GO" id="GO:0048666">
    <property type="term" value="P:neuron development"/>
    <property type="evidence" value="ECO:0007669"/>
    <property type="project" value="UniProtKB-ARBA"/>
</dbReference>
<dbReference type="GO" id="GO:0051046">
    <property type="term" value="P:regulation of secretion"/>
    <property type="evidence" value="ECO:0007669"/>
    <property type="project" value="TreeGrafter"/>
</dbReference>
<evidence type="ECO:0000256" key="7">
    <source>
        <dbReference type="ARBA" id="ARBA00023329"/>
    </source>
</evidence>
<dbReference type="PRINTS" id="PR00700">
    <property type="entry name" value="PRTYPHPHTASE"/>
</dbReference>
<feature type="domain" description="Tyrosine specific protein phosphatases" evidence="12">
    <location>
        <begin position="830"/>
        <end position="902"/>
    </location>
</feature>
<dbReference type="OrthoDB" id="9880441at2759"/>
<dbReference type="Gene3D" id="3.90.190.10">
    <property type="entry name" value="Protein tyrosine phosphatase superfamily"/>
    <property type="match status" value="1"/>
</dbReference>
<evidence type="ECO:0000259" key="11">
    <source>
        <dbReference type="PROSITE" id="PS50055"/>
    </source>
</evidence>
<evidence type="ECO:0000256" key="3">
    <source>
        <dbReference type="ARBA" id="ARBA00022729"/>
    </source>
</evidence>
<dbReference type="Proteomes" id="UP000325440">
    <property type="component" value="Unassembled WGS sequence"/>
</dbReference>
<dbReference type="InterPro" id="IPR033522">
    <property type="entry name" value="IA-2/IA-2_beta"/>
</dbReference>
<feature type="region of interest" description="Disordered" evidence="8">
    <location>
        <begin position="587"/>
        <end position="625"/>
    </location>
</feature>
<name>A0A5E4MSZ3_9HEMI</name>
<feature type="transmembrane region" description="Helical" evidence="9">
    <location>
        <begin position="533"/>
        <end position="554"/>
    </location>
</feature>
<keyword evidence="2 9" id="KW-0812">Transmembrane</keyword>
<protein>
    <submittedName>
        <fullName evidence="13">Protein-tyrosine phosphatase-like,PTP type protein phosphatase,Tyrosine specific protein phosphatases</fullName>
    </submittedName>
</protein>
<evidence type="ECO:0000256" key="8">
    <source>
        <dbReference type="SAM" id="MobiDB-lite"/>
    </source>
</evidence>
<dbReference type="GO" id="GO:0030659">
    <property type="term" value="C:cytoplasmic vesicle membrane"/>
    <property type="evidence" value="ECO:0007669"/>
    <property type="project" value="UniProtKB-SubCell"/>
</dbReference>
<comment type="subcellular location">
    <subcellularLocation>
        <location evidence="1">Cytoplasmic vesicle membrane</location>
        <topology evidence="1">Single-pass type I membrane protein</topology>
    </subcellularLocation>
</comment>
<dbReference type="GO" id="GO:0030141">
    <property type="term" value="C:secretory granule"/>
    <property type="evidence" value="ECO:0007669"/>
    <property type="project" value="InterPro"/>
</dbReference>
<keyword evidence="7" id="KW-0968">Cytoplasmic vesicle</keyword>
<evidence type="ECO:0000256" key="5">
    <source>
        <dbReference type="ARBA" id="ARBA00023136"/>
    </source>
</evidence>
<dbReference type="AlphaFoldDB" id="A0A5E4MSZ3"/>
<dbReference type="PROSITE" id="PS50055">
    <property type="entry name" value="TYR_PHOSPHATASE_PTP"/>
    <property type="match status" value="1"/>
</dbReference>
<dbReference type="EMBL" id="CABPRJ010001004">
    <property type="protein sequence ID" value="VVC34622.1"/>
    <property type="molecule type" value="Genomic_DNA"/>
</dbReference>
<gene>
    <name evidence="13" type="ORF">CINCED_3A005961</name>
</gene>
<dbReference type="InterPro" id="IPR038112">
    <property type="entry name" value="Receptor_IA-2_ectodomain_sf"/>
</dbReference>
<evidence type="ECO:0000256" key="6">
    <source>
        <dbReference type="ARBA" id="ARBA00023180"/>
    </source>
</evidence>
<evidence type="ECO:0000256" key="1">
    <source>
        <dbReference type="ARBA" id="ARBA00004358"/>
    </source>
</evidence>
<dbReference type="Gene3D" id="3.30.70.2470">
    <property type="entry name" value="Protein-tyrosine phosphatase receptor IA-2 ectodomain"/>
    <property type="match status" value="1"/>
</dbReference>
<dbReference type="InterPro" id="IPR016130">
    <property type="entry name" value="Tyr_Pase_AS"/>
</dbReference>
<dbReference type="SMART" id="SM00404">
    <property type="entry name" value="PTPc_motif"/>
    <property type="match status" value="1"/>
</dbReference>
<dbReference type="SMART" id="SM00194">
    <property type="entry name" value="PTPc"/>
    <property type="match status" value="1"/>
</dbReference>
<feature type="compositionally biased region" description="Low complexity" evidence="8">
    <location>
        <begin position="610"/>
        <end position="619"/>
    </location>
</feature>
<dbReference type="SUPFAM" id="SSF52799">
    <property type="entry name" value="(Phosphotyrosine protein) phosphatases II"/>
    <property type="match status" value="1"/>
</dbReference>
<proteinExistence type="predicted"/>
<dbReference type="PANTHER" id="PTHR46106:SF4">
    <property type="entry name" value="IA-2 PROTEIN TYROSINE PHOSPHATASE, ISOFORM C"/>
    <property type="match status" value="1"/>
</dbReference>
<keyword evidence="5 9" id="KW-0472">Membrane</keyword>
<sequence length="937" mass="107251">MTRPLLKAAVFITTFVICSINCDRYVGCLFNGYVCAEYEWCFNDHAFGQCVSKNENGHREYVFKLVWDNLLLLQQDMKSLYHNGYGWPHPFTQCIIKQRLEVIQYGESDDILKCKQYSKIPINRPNDNYAMGYPNQPMDVYVDPGDIRRNRDYYADIIDDYPRTDIRRNKLQGTPLYMPWMQGVKPQYAEQVSPETYGQPRFRPDYNTPERFRAGDEVKDKIDEEWKELQRMDEAPKGTQENPNKAYTEGGLVFLHSKGWVFIGASGNEEDDEMMMANFMKSYDPKFGWIGFKRPERLDVKKPGPGFNTINNYVFRTDAMNEREKQKQDIQKTVDAATLLGTSRKMKPESTEQGNSKGKLTQDDFKTQLYMPEILPEEYKDPNQKYGALFDYNDNNGLSKTADSTYVHIRLKYKLKIRRKGSDLLKILMNIIGYHYNNIFNDHYGDDEITFQIVPNTGINTTGIALLIERMKNKFFADTGYEITFIAAGEDKRGQSIENQTIKPIDTQTIKDITASASVMKIPNYEKPVNYEWIFVSIAVVCAIIVSISAFIMMKKHGKYKAKFEGLIGGNTEVSKDYQDLCRARMSNKKDESNATSQRIASLSKDPDNSPSSRSSTSSWGEEPVLSNMDISTGHMVLAYMEDHLNNKNRLDSEWAALCAYEAEPCAVIVARKPDNAKKNRYINALPYDHARVVISEYANLNNCDYINASTITDHDPRNPAYIATQGPLPDTSADFWQMVWEQGCVVIVMLTRLVENDVALCHRYWPEEGSELYHIYEVHLVSEHIWCDDYLVRSFYLKNLKTGETRTVTQFHFLTWPDGGVPHTTKALLEFRRKVNKSFRGRSCPIVVHCSDGVSRTGSYCLLDMVLNRMAKGAKEIDIAATLEHIRDQRSGAVATKAQFQMVLAAVAEEVQAILKALPQQQTPQPLPPPPPPAQH</sequence>
<evidence type="ECO:0000313" key="13">
    <source>
        <dbReference type="EMBL" id="VVC34622.1"/>
    </source>
</evidence>
<feature type="domain" description="Tyrosine-protein phosphatase" evidence="11">
    <location>
        <begin position="651"/>
        <end position="911"/>
    </location>
</feature>
<keyword evidence="6" id="KW-0325">Glycoprotein</keyword>
<evidence type="ECO:0000256" key="10">
    <source>
        <dbReference type="SAM" id="SignalP"/>
    </source>
</evidence>
<dbReference type="PANTHER" id="PTHR46106">
    <property type="entry name" value="IA-2 PROTEIN TYROSINE PHOSPHATASE, ISOFORM C"/>
    <property type="match status" value="1"/>
</dbReference>
<evidence type="ECO:0000256" key="2">
    <source>
        <dbReference type="ARBA" id="ARBA00022692"/>
    </source>
</evidence>
<keyword evidence="14" id="KW-1185">Reference proteome</keyword>
<dbReference type="PROSITE" id="PS50056">
    <property type="entry name" value="TYR_PHOSPHATASE_2"/>
    <property type="match status" value="1"/>
</dbReference>